<sequence length="120" mass="13862">MIPGSSTDSYAGKNHDQIISCLRLNFNSSKDKSYKTYLSSTFNGNDDIRNFDSAYFKIRQTIDRHNKIRSMIANELRRTDKYEVYEEIGCLSADGSTRRADIIIIDRKKLCTHSRSHSPF</sequence>
<gene>
    <name evidence="1" type="ORF">ANN_13373</name>
</gene>
<name>A0ABQ8TKN3_PERAM</name>
<proteinExistence type="predicted"/>
<dbReference type="EMBL" id="JAJSOF020000009">
    <property type="protein sequence ID" value="KAJ4446676.1"/>
    <property type="molecule type" value="Genomic_DNA"/>
</dbReference>
<evidence type="ECO:0000313" key="1">
    <source>
        <dbReference type="EMBL" id="KAJ4446676.1"/>
    </source>
</evidence>
<organism evidence="1 2">
    <name type="scientific">Periplaneta americana</name>
    <name type="common">American cockroach</name>
    <name type="synonym">Blatta americana</name>
    <dbReference type="NCBI Taxonomy" id="6978"/>
    <lineage>
        <taxon>Eukaryota</taxon>
        <taxon>Metazoa</taxon>
        <taxon>Ecdysozoa</taxon>
        <taxon>Arthropoda</taxon>
        <taxon>Hexapoda</taxon>
        <taxon>Insecta</taxon>
        <taxon>Pterygota</taxon>
        <taxon>Neoptera</taxon>
        <taxon>Polyneoptera</taxon>
        <taxon>Dictyoptera</taxon>
        <taxon>Blattodea</taxon>
        <taxon>Blattoidea</taxon>
        <taxon>Blattidae</taxon>
        <taxon>Blattinae</taxon>
        <taxon>Periplaneta</taxon>
    </lineage>
</organism>
<comment type="caution">
    <text evidence="1">The sequence shown here is derived from an EMBL/GenBank/DDBJ whole genome shotgun (WGS) entry which is preliminary data.</text>
</comment>
<evidence type="ECO:0000313" key="2">
    <source>
        <dbReference type="Proteomes" id="UP001148838"/>
    </source>
</evidence>
<dbReference type="Proteomes" id="UP001148838">
    <property type="component" value="Unassembled WGS sequence"/>
</dbReference>
<keyword evidence="2" id="KW-1185">Reference proteome</keyword>
<reference evidence="1 2" key="1">
    <citation type="journal article" date="2022" name="Allergy">
        <title>Genome assembly and annotation of Periplaneta americana reveal a comprehensive cockroach allergen profile.</title>
        <authorList>
            <person name="Wang L."/>
            <person name="Xiong Q."/>
            <person name="Saelim N."/>
            <person name="Wang L."/>
            <person name="Nong W."/>
            <person name="Wan A.T."/>
            <person name="Shi M."/>
            <person name="Liu X."/>
            <person name="Cao Q."/>
            <person name="Hui J.H.L."/>
            <person name="Sookrung N."/>
            <person name="Leung T.F."/>
            <person name="Tungtrongchitr A."/>
            <person name="Tsui S.K.W."/>
        </authorList>
    </citation>
    <scope>NUCLEOTIDE SEQUENCE [LARGE SCALE GENOMIC DNA]</scope>
    <source>
        <strain evidence="1">PWHHKU_190912</strain>
    </source>
</reference>
<protein>
    <submittedName>
        <fullName evidence="1">Uncharacterized protein</fullName>
    </submittedName>
</protein>
<accession>A0ABQ8TKN3</accession>